<evidence type="ECO:0000313" key="3">
    <source>
        <dbReference type="Proteomes" id="UP001215280"/>
    </source>
</evidence>
<dbReference type="Proteomes" id="UP001215280">
    <property type="component" value="Unassembled WGS sequence"/>
</dbReference>
<dbReference type="AlphaFoldDB" id="A0AAD7JYP6"/>
<reference evidence="2" key="1">
    <citation type="submission" date="2023-03" db="EMBL/GenBank/DDBJ databases">
        <title>Massive genome expansion in bonnet fungi (Mycena s.s.) driven by repeated elements and novel gene families across ecological guilds.</title>
        <authorList>
            <consortium name="Lawrence Berkeley National Laboratory"/>
            <person name="Harder C.B."/>
            <person name="Miyauchi S."/>
            <person name="Viragh M."/>
            <person name="Kuo A."/>
            <person name="Thoen E."/>
            <person name="Andreopoulos B."/>
            <person name="Lu D."/>
            <person name="Skrede I."/>
            <person name="Drula E."/>
            <person name="Henrissat B."/>
            <person name="Morin E."/>
            <person name="Kohler A."/>
            <person name="Barry K."/>
            <person name="LaButti K."/>
            <person name="Morin E."/>
            <person name="Salamov A."/>
            <person name="Lipzen A."/>
            <person name="Mereny Z."/>
            <person name="Hegedus B."/>
            <person name="Baldrian P."/>
            <person name="Stursova M."/>
            <person name="Weitz H."/>
            <person name="Taylor A."/>
            <person name="Grigoriev I.V."/>
            <person name="Nagy L.G."/>
            <person name="Martin F."/>
            <person name="Kauserud H."/>
        </authorList>
    </citation>
    <scope>NUCLEOTIDE SEQUENCE</scope>
    <source>
        <strain evidence="2">CBHHK188m</strain>
    </source>
</reference>
<feature type="signal peptide" evidence="1">
    <location>
        <begin position="1"/>
        <end position="24"/>
    </location>
</feature>
<keyword evidence="1" id="KW-0732">Signal</keyword>
<name>A0AAD7JYP6_9AGAR</name>
<dbReference type="EMBL" id="JARJLG010000015">
    <property type="protein sequence ID" value="KAJ7774633.1"/>
    <property type="molecule type" value="Genomic_DNA"/>
</dbReference>
<comment type="caution">
    <text evidence="2">The sequence shown here is derived from an EMBL/GenBank/DDBJ whole genome shotgun (WGS) entry which is preliminary data.</text>
</comment>
<feature type="chain" id="PRO_5042220532" evidence="1">
    <location>
        <begin position="25"/>
        <end position="215"/>
    </location>
</feature>
<gene>
    <name evidence="2" type="ORF">DFH07DRAFT_732639</name>
</gene>
<evidence type="ECO:0000256" key="1">
    <source>
        <dbReference type="SAM" id="SignalP"/>
    </source>
</evidence>
<keyword evidence="3" id="KW-1185">Reference proteome</keyword>
<organism evidence="2 3">
    <name type="scientific">Mycena maculata</name>
    <dbReference type="NCBI Taxonomy" id="230809"/>
    <lineage>
        <taxon>Eukaryota</taxon>
        <taxon>Fungi</taxon>
        <taxon>Dikarya</taxon>
        <taxon>Basidiomycota</taxon>
        <taxon>Agaricomycotina</taxon>
        <taxon>Agaricomycetes</taxon>
        <taxon>Agaricomycetidae</taxon>
        <taxon>Agaricales</taxon>
        <taxon>Marasmiineae</taxon>
        <taxon>Mycenaceae</taxon>
        <taxon>Mycena</taxon>
    </lineage>
</organism>
<evidence type="ECO:0000313" key="2">
    <source>
        <dbReference type="EMBL" id="KAJ7774633.1"/>
    </source>
</evidence>
<accession>A0AAD7JYP6</accession>
<proteinExistence type="predicted"/>
<sequence length="215" mass="24141">METVSLLWLCYCCPLFTVPQGLLQAYCGETFTRLEAQKTTFLSYHEDAQYPTDASIFSAATFESGGTHTAGPDRRLDHYQPGTWNILTALGIYAPVHGGHIVFWDLGLVVTFPPGCSILIPAGVVRYSFVKVREGEQRYSVLQWAGAGIARWFDNGLRRDAEFAAEATCLKHEQREARRHRAHEEALDLFPINGELPEETIIYEFLGTNPDIDLD</sequence>
<protein>
    <submittedName>
        <fullName evidence="2">Uncharacterized protein</fullName>
    </submittedName>
</protein>